<evidence type="ECO:0000313" key="3">
    <source>
        <dbReference type="Proteomes" id="UP000245461"/>
    </source>
</evidence>
<dbReference type="InterPro" id="IPR027373">
    <property type="entry name" value="RHH_dom"/>
</dbReference>
<gene>
    <name evidence="2" type="ORF">DKG74_18535</name>
</gene>
<sequence length="79" mass="8866">MSGHAGQVMQIRNVKINGRRTSIRLEPTLWDAIEDICRREGLGLDDLCNRVAAERPASNFTSSLRCWVVDYYRGTLAAA</sequence>
<comment type="caution">
    <text evidence="2">The sequence shown here is derived from an EMBL/GenBank/DDBJ whole genome shotgun (WGS) entry which is preliminary data.</text>
</comment>
<proteinExistence type="predicted"/>
<dbReference type="Gene3D" id="1.10.3990.20">
    <property type="entry name" value="protein bp1543"/>
    <property type="match status" value="1"/>
</dbReference>
<dbReference type="OrthoDB" id="7477016at2"/>
<feature type="domain" description="Ribbon-helix-helix" evidence="1">
    <location>
        <begin position="10"/>
        <end position="72"/>
    </location>
</feature>
<evidence type="ECO:0000259" key="1">
    <source>
        <dbReference type="Pfam" id="PF13467"/>
    </source>
</evidence>
<dbReference type="EMBL" id="QGLE01000013">
    <property type="protein sequence ID" value="PWR18624.1"/>
    <property type="molecule type" value="Genomic_DNA"/>
</dbReference>
<protein>
    <recommendedName>
        <fullName evidence="1">Ribbon-helix-helix domain-containing protein</fullName>
    </recommendedName>
</protein>
<evidence type="ECO:0000313" key="2">
    <source>
        <dbReference type="EMBL" id="PWR18624.1"/>
    </source>
</evidence>
<reference evidence="2 3" key="1">
    <citation type="submission" date="2018-05" db="EMBL/GenBank/DDBJ databases">
        <title>Zavarzinia sp. HR-AS.</title>
        <authorList>
            <person name="Lee Y."/>
            <person name="Jeon C.O."/>
        </authorList>
    </citation>
    <scope>NUCLEOTIDE SEQUENCE [LARGE SCALE GENOMIC DNA]</scope>
    <source>
        <strain evidence="2 3">HR-AS</strain>
    </source>
</reference>
<organism evidence="2 3">
    <name type="scientific">Zavarzinia aquatilis</name>
    <dbReference type="NCBI Taxonomy" id="2211142"/>
    <lineage>
        <taxon>Bacteria</taxon>
        <taxon>Pseudomonadati</taxon>
        <taxon>Pseudomonadota</taxon>
        <taxon>Alphaproteobacteria</taxon>
        <taxon>Rhodospirillales</taxon>
        <taxon>Zavarziniaceae</taxon>
        <taxon>Zavarzinia</taxon>
    </lineage>
</organism>
<accession>A0A317DWB6</accession>
<dbReference type="InterPro" id="IPR038268">
    <property type="entry name" value="RHH_sf"/>
</dbReference>
<keyword evidence="3" id="KW-1185">Reference proteome</keyword>
<name>A0A317DWB6_9PROT</name>
<dbReference type="AlphaFoldDB" id="A0A317DWB6"/>
<dbReference type="Proteomes" id="UP000245461">
    <property type="component" value="Unassembled WGS sequence"/>
</dbReference>
<dbReference type="Pfam" id="PF13467">
    <property type="entry name" value="RHH_4"/>
    <property type="match status" value="1"/>
</dbReference>